<dbReference type="EMBL" id="JAKNCT010000010">
    <property type="protein sequence ID" value="MCG5031531.1"/>
    <property type="molecule type" value="Genomic_DNA"/>
</dbReference>
<keyword evidence="6" id="KW-1185">Reference proteome</keyword>
<name>A0ABS9MSC6_9BURK</name>
<dbReference type="Gene3D" id="3.30.980.10">
    <property type="entry name" value="Threonyl-trna Synthetase, Chain A, domain 2"/>
    <property type="match status" value="1"/>
</dbReference>
<organism evidence="5 6">
    <name type="scientific">Mesosutterella porci</name>
    <dbReference type="NCBI Taxonomy" id="2915351"/>
    <lineage>
        <taxon>Bacteria</taxon>
        <taxon>Pseudomonadati</taxon>
        <taxon>Pseudomonadota</taxon>
        <taxon>Betaproteobacteria</taxon>
        <taxon>Burkholderiales</taxon>
        <taxon>Sutterellaceae</taxon>
        <taxon>Mesosutterella</taxon>
    </lineage>
</organism>
<protein>
    <recommendedName>
        <fullName evidence="4">Threonyl/alanyl tRNA synthetase SAD domain-containing protein</fullName>
    </recommendedName>
</protein>
<dbReference type="Pfam" id="PF07973">
    <property type="entry name" value="tRNA_SAD"/>
    <property type="match status" value="1"/>
</dbReference>
<reference evidence="5 6" key="1">
    <citation type="submission" date="2022-02" db="EMBL/GenBank/DDBJ databases">
        <title>Mesosutterella porci, a novel member of the family Sutterellaceae from pig feces.</title>
        <authorList>
            <person name="Wylensek D."/>
            <person name="Clavel T."/>
        </authorList>
    </citation>
    <scope>NUCLEOTIDE SEQUENCE [LARGE SCALE GENOMIC DNA]</scope>
    <source>
        <strain evidence="6">oilRF-744-wt-GAM-9</strain>
    </source>
</reference>
<accession>A0ABS9MSC6</accession>
<dbReference type="Proteomes" id="UP001297600">
    <property type="component" value="Unassembled WGS sequence"/>
</dbReference>
<evidence type="ECO:0000256" key="3">
    <source>
        <dbReference type="SAM" id="MobiDB-lite"/>
    </source>
</evidence>
<keyword evidence="2" id="KW-0862">Zinc</keyword>
<dbReference type="RefSeq" id="WP_237979315.1">
    <property type="nucleotide sequence ID" value="NZ_JAKNCT010000010.1"/>
</dbReference>
<evidence type="ECO:0000313" key="5">
    <source>
        <dbReference type="EMBL" id="MCG5031531.1"/>
    </source>
</evidence>
<feature type="region of interest" description="Disordered" evidence="3">
    <location>
        <begin position="1"/>
        <end position="23"/>
    </location>
</feature>
<evidence type="ECO:0000259" key="4">
    <source>
        <dbReference type="Pfam" id="PF07973"/>
    </source>
</evidence>
<evidence type="ECO:0000256" key="1">
    <source>
        <dbReference type="ARBA" id="ARBA00022723"/>
    </source>
</evidence>
<comment type="caution">
    <text evidence="5">The sequence shown here is derived from an EMBL/GenBank/DDBJ whole genome shotgun (WGS) entry which is preliminary data.</text>
</comment>
<evidence type="ECO:0000256" key="2">
    <source>
        <dbReference type="ARBA" id="ARBA00022833"/>
    </source>
</evidence>
<dbReference type="InterPro" id="IPR012947">
    <property type="entry name" value="tRNA_SAD"/>
</dbReference>
<evidence type="ECO:0000313" key="6">
    <source>
        <dbReference type="Proteomes" id="UP001297600"/>
    </source>
</evidence>
<dbReference type="SUPFAM" id="SSF55186">
    <property type="entry name" value="ThrRS/AlaRS common domain"/>
    <property type="match status" value="1"/>
</dbReference>
<sequence>MLTAGAGAPSPGKAPAYPCGGTHIADTSQIGTIRVTKIKFRKGELSVSYEAV</sequence>
<proteinExistence type="predicted"/>
<keyword evidence="1" id="KW-0479">Metal-binding</keyword>
<feature type="compositionally biased region" description="Low complexity" evidence="3">
    <location>
        <begin position="1"/>
        <end position="16"/>
    </location>
</feature>
<gene>
    <name evidence="5" type="ORF">MAF45_08760</name>
</gene>
<dbReference type="InterPro" id="IPR018163">
    <property type="entry name" value="Thr/Ala-tRNA-synth_IIc_edit"/>
</dbReference>
<feature type="domain" description="Threonyl/alanyl tRNA synthetase SAD" evidence="4">
    <location>
        <begin position="16"/>
        <end position="38"/>
    </location>
</feature>